<reference evidence="2" key="1">
    <citation type="submission" date="2025-08" db="UniProtKB">
        <authorList>
            <consortium name="RefSeq"/>
        </authorList>
    </citation>
    <scope>IDENTIFICATION</scope>
    <source>
        <tissue evidence="2">Entire body</tissue>
    </source>
</reference>
<proteinExistence type="predicted"/>
<dbReference type="InParanoid" id="A0A1W4XHG4"/>
<gene>
    <name evidence="2" type="primary">LOC108744246</name>
</gene>
<protein>
    <submittedName>
        <fullName evidence="2">Uncharacterized protein LOC108744246</fullName>
    </submittedName>
</protein>
<name>A0A1W4XHG4_AGRPL</name>
<dbReference type="GeneID" id="108744246"/>
<dbReference type="Proteomes" id="UP000192223">
    <property type="component" value="Unplaced"/>
</dbReference>
<dbReference type="Gene3D" id="1.20.940.10">
    <property type="entry name" value="Functional domain of the splicing factor Prp18"/>
    <property type="match status" value="1"/>
</dbReference>
<dbReference type="AlphaFoldDB" id="A0A1W4XHG4"/>
<evidence type="ECO:0000313" key="1">
    <source>
        <dbReference type="Proteomes" id="UP000192223"/>
    </source>
</evidence>
<organism evidence="1 2">
    <name type="scientific">Agrilus planipennis</name>
    <name type="common">Emerald ash borer</name>
    <name type="synonym">Agrilus marcopoli</name>
    <dbReference type="NCBI Taxonomy" id="224129"/>
    <lineage>
        <taxon>Eukaryota</taxon>
        <taxon>Metazoa</taxon>
        <taxon>Ecdysozoa</taxon>
        <taxon>Arthropoda</taxon>
        <taxon>Hexapoda</taxon>
        <taxon>Insecta</taxon>
        <taxon>Pterygota</taxon>
        <taxon>Neoptera</taxon>
        <taxon>Endopterygota</taxon>
        <taxon>Coleoptera</taxon>
        <taxon>Polyphaga</taxon>
        <taxon>Elateriformia</taxon>
        <taxon>Buprestoidea</taxon>
        <taxon>Buprestidae</taxon>
        <taxon>Agrilinae</taxon>
        <taxon>Agrilus</taxon>
    </lineage>
</organism>
<dbReference type="KEGG" id="apln:108744246"/>
<dbReference type="RefSeq" id="XP_018335424.1">
    <property type="nucleotide sequence ID" value="XM_018479922.1"/>
</dbReference>
<evidence type="ECO:0000313" key="2">
    <source>
        <dbReference type="RefSeq" id="XP_018335424.1"/>
    </source>
</evidence>
<accession>A0A1W4XHG4</accession>
<dbReference type="OrthoDB" id="10262320at2759"/>
<sequence length="127" mass="14921">MAFKYHKSKAYLKKVREEKEKQKKGDSDEWDHTKALNKCMSNLSTFLGPSDSKEWEEIKPLVDKLENAWQLDKLPVSIQKSVIEVSEMLRIKDYRQAELCYLAMMMECDAECKSFLAGIRRLIDKLK</sequence>
<keyword evidence="1" id="KW-1185">Reference proteome</keyword>